<evidence type="ECO:0000313" key="4">
    <source>
        <dbReference type="Proteomes" id="UP000304947"/>
    </source>
</evidence>
<proteinExistence type="predicted"/>
<dbReference type="AlphaFoldDB" id="A0A4T0EAP4"/>
<dbReference type="PANTHER" id="PTHR40132">
    <property type="entry name" value="PRE-MRNA-SPLICING FACTOR 38B"/>
    <property type="match status" value="1"/>
</dbReference>
<feature type="compositionally biased region" description="Basic and acidic residues" evidence="1">
    <location>
        <begin position="97"/>
        <end position="132"/>
    </location>
</feature>
<evidence type="ECO:0000313" key="3">
    <source>
        <dbReference type="EMBL" id="TIA71098.1"/>
    </source>
</evidence>
<dbReference type="Pfam" id="PF07687">
    <property type="entry name" value="M20_dimer"/>
    <property type="match status" value="1"/>
</dbReference>
<feature type="compositionally biased region" description="Low complexity" evidence="1">
    <location>
        <begin position="145"/>
        <end position="155"/>
    </location>
</feature>
<comment type="caution">
    <text evidence="3">The sequence shown here is derived from an EMBL/GenBank/DDBJ whole genome shotgun (WGS) entry which is preliminary data.</text>
</comment>
<dbReference type="Gene3D" id="3.30.70.360">
    <property type="match status" value="1"/>
</dbReference>
<feature type="compositionally biased region" description="Basic residues" evidence="1">
    <location>
        <begin position="181"/>
        <end position="191"/>
    </location>
</feature>
<feature type="compositionally biased region" description="Polar residues" evidence="1">
    <location>
        <begin position="249"/>
        <end position="275"/>
    </location>
</feature>
<feature type="domain" description="Peptidase M20 dimerisation" evidence="2">
    <location>
        <begin position="343"/>
        <end position="389"/>
    </location>
</feature>
<dbReference type="PANTHER" id="PTHR40132:SF1">
    <property type="entry name" value="PRE-MRNA-SPLICING FACTOR 38B"/>
    <property type="match status" value="1"/>
</dbReference>
<dbReference type="Proteomes" id="UP000304947">
    <property type="component" value="Unassembled WGS sequence"/>
</dbReference>
<accession>A0A4T0EAP4</accession>
<gene>
    <name evidence="3" type="ORF">D6C83_01078</name>
</gene>
<feature type="compositionally biased region" description="Basic and acidic residues" evidence="1">
    <location>
        <begin position="71"/>
        <end position="82"/>
    </location>
</feature>
<evidence type="ECO:0000259" key="2">
    <source>
        <dbReference type="Pfam" id="PF07687"/>
    </source>
</evidence>
<dbReference type="InterPro" id="IPR036264">
    <property type="entry name" value="Bact_exopeptidase_dim_dom"/>
</dbReference>
<feature type="compositionally biased region" description="Basic residues" evidence="1">
    <location>
        <begin position="163"/>
        <end position="172"/>
    </location>
</feature>
<feature type="compositionally biased region" description="Low complexity" evidence="1">
    <location>
        <begin position="27"/>
        <end position="42"/>
    </location>
</feature>
<dbReference type="InterPro" id="IPR011650">
    <property type="entry name" value="Peptidase_M20_dimer"/>
</dbReference>
<dbReference type="Gene3D" id="3.40.630.10">
    <property type="entry name" value="Zn peptidases"/>
    <property type="match status" value="1"/>
</dbReference>
<sequence>MPEPGRDAEITDDYATELLKRDAKAVSSSSSLASLMNKSSRSTNAPKPNTRFLRNILRDTDNHNAALLAKEAQESKLRLDKLRHPHPHRPEQQLYSARDRHDPKRRRLDSARHRPSTSEKTSHRRHSPEPTSKKTSHRRHLPEPTSSHSQSSRRSTSPDRHSSDRHRSRRRSPSSNNHESVRHRRHSRRRSSSPDTRRPLVKPNKPSGDSSHRSKRRRSPSFDASDSDPLDAIIGPAPPSNPPVRSRGRGTQNNASTIDNHFSSNYDPSTDTQPHVQEDDGLDWDQALEALRDRQKWKQQGADRLRAAGFSEKHVTKWEKVVMPVNRTCSLIREVDPADNAVVTCACIIAGDAENVVADNATLKLDLRAVNAATREKVLSSVKRIVTAESMASGAVRDPEFVTTRNFPFTVNDEDVTEKLEKTFTAHFGTEDGKYTTTAAKLGGSEDFGILATAIEKPSCFWTYGGTDPALLEKAAAEGRPGDVPINHSAYFAPIIMPTLQVAVDAYAVAALTWLLKN</sequence>
<evidence type="ECO:0000256" key="1">
    <source>
        <dbReference type="SAM" id="MobiDB-lite"/>
    </source>
</evidence>
<dbReference type="SUPFAM" id="SSF55031">
    <property type="entry name" value="Bacterial exopeptidase dimerisation domain"/>
    <property type="match status" value="1"/>
</dbReference>
<name>A0A4T0EAP4_AURPU</name>
<dbReference type="EMBL" id="QZBU01000174">
    <property type="protein sequence ID" value="TIA71098.1"/>
    <property type="molecule type" value="Genomic_DNA"/>
</dbReference>
<reference evidence="3 4" key="1">
    <citation type="submission" date="2018-10" db="EMBL/GenBank/DDBJ databases">
        <title>Fifty Aureobasidium pullulans genomes reveal a recombining polyextremotolerant generalist.</title>
        <authorList>
            <person name="Gostincar C."/>
            <person name="Turk M."/>
            <person name="Zajc J."/>
            <person name="Gunde-Cimerman N."/>
        </authorList>
    </citation>
    <scope>NUCLEOTIDE SEQUENCE [LARGE SCALE GENOMIC DNA]</scope>
    <source>
        <strain evidence="3 4">EXF-3380</strain>
    </source>
</reference>
<protein>
    <recommendedName>
        <fullName evidence="2">Peptidase M20 dimerisation domain-containing protein</fullName>
    </recommendedName>
</protein>
<organism evidence="3 4">
    <name type="scientific">Aureobasidium pullulans</name>
    <name type="common">Black yeast</name>
    <name type="synonym">Pullularia pullulans</name>
    <dbReference type="NCBI Taxonomy" id="5580"/>
    <lineage>
        <taxon>Eukaryota</taxon>
        <taxon>Fungi</taxon>
        <taxon>Dikarya</taxon>
        <taxon>Ascomycota</taxon>
        <taxon>Pezizomycotina</taxon>
        <taxon>Dothideomycetes</taxon>
        <taxon>Dothideomycetidae</taxon>
        <taxon>Dothideales</taxon>
        <taxon>Saccotheciaceae</taxon>
        <taxon>Aureobasidium</taxon>
    </lineage>
</organism>
<feature type="region of interest" description="Disordered" evidence="1">
    <location>
        <begin position="22"/>
        <end position="278"/>
    </location>
</feature>